<comment type="similarity">
    <text evidence="1">Belongs to the FAH family.</text>
</comment>
<evidence type="ECO:0000256" key="2">
    <source>
        <dbReference type="ARBA" id="ARBA00022723"/>
    </source>
</evidence>
<dbReference type="InterPro" id="IPR036663">
    <property type="entry name" value="Fumarylacetoacetase_C_sf"/>
</dbReference>
<evidence type="ECO:0000259" key="3">
    <source>
        <dbReference type="Pfam" id="PF01557"/>
    </source>
</evidence>
<sequence length="208" mass="23265">MEFRNIFCIGRNYVNHAVELGNAVPDQPLVFSKPLNALVLANGEEIDYPGNKGDIHHELEVVLYIGEDVADDDFQVDKVVTKIALGIDLTLRDVQSELKKKGHPWLLAKGFKNAAIVTEFWDFPGEAACREKNFSLVRNGETVQEGNITSMIFSFHTILAHIQANFGLRNGDIIYTGTPEGVGPISNGERYELWWGEELKGSFRVQMS</sequence>
<feature type="domain" description="Fumarylacetoacetase-like C-terminal" evidence="3">
    <location>
        <begin position="6"/>
        <end position="187"/>
    </location>
</feature>
<comment type="caution">
    <text evidence="4">The sequence shown here is derived from an EMBL/GenBank/DDBJ whole genome shotgun (WGS) entry which is preliminary data.</text>
</comment>
<dbReference type="RefSeq" id="WP_212965524.1">
    <property type="nucleotide sequence ID" value="NZ_BORB01000004.1"/>
</dbReference>
<gene>
    <name evidence="4" type="ORF">J8TS2_07220</name>
</gene>
<organism evidence="4 5">
    <name type="scientific">Lederbergia ruris</name>
    <dbReference type="NCBI Taxonomy" id="217495"/>
    <lineage>
        <taxon>Bacteria</taxon>
        <taxon>Bacillati</taxon>
        <taxon>Bacillota</taxon>
        <taxon>Bacilli</taxon>
        <taxon>Bacillales</taxon>
        <taxon>Bacillaceae</taxon>
        <taxon>Lederbergia</taxon>
    </lineage>
</organism>
<dbReference type="PANTHER" id="PTHR11820:SF7">
    <property type="entry name" value="ACYLPYRUVASE FAHD1, MITOCHONDRIAL"/>
    <property type="match status" value="1"/>
</dbReference>
<accession>A0ABQ4KEK5</accession>
<dbReference type="SUPFAM" id="SSF56529">
    <property type="entry name" value="FAH"/>
    <property type="match status" value="1"/>
</dbReference>
<dbReference type="GO" id="GO:0016787">
    <property type="term" value="F:hydrolase activity"/>
    <property type="evidence" value="ECO:0007669"/>
    <property type="project" value="UniProtKB-KW"/>
</dbReference>
<name>A0ABQ4KEK5_9BACI</name>
<protein>
    <submittedName>
        <fullName evidence="4">Fumarylacetoacetate hydrolase</fullName>
    </submittedName>
</protein>
<keyword evidence="4" id="KW-0378">Hydrolase</keyword>
<dbReference type="Proteomes" id="UP000679950">
    <property type="component" value="Unassembled WGS sequence"/>
</dbReference>
<evidence type="ECO:0000256" key="1">
    <source>
        <dbReference type="ARBA" id="ARBA00010211"/>
    </source>
</evidence>
<evidence type="ECO:0000313" key="4">
    <source>
        <dbReference type="EMBL" id="GIN56403.1"/>
    </source>
</evidence>
<dbReference type="PANTHER" id="PTHR11820">
    <property type="entry name" value="ACYLPYRUVASE"/>
    <property type="match status" value="1"/>
</dbReference>
<dbReference type="EMBL" id="BORB01000004">
    <property type="protein sequence ID" value="GIN56403.1"/>
    <property type="molecule type" value="Genomic_DNA"/>
</dbReference>
<keyword evidence="2" id="KW-0479">Metal-binding</keyword>
<keyword evidence="5" id="KW-1185">Reference proteome</keyword>
<dbReference type="Pfam" id="PF01557">
    <property type="entry name" value="FAA_hydrolase"/>
    <property type="match status" value="1"/>
</dbReference>
<evidence type="ECO:0000313" key="5">
    <source>
        <dbReference type="Proteomes" id="UP000679950"/>
    </source>
</evidence>
<proteinExistence type="inferred from homology"/>
<dbReference type="Gene3D" id="3.90.850.10">
    <property type="entry name" value="Fumarylacetoacetase-like, C-terminal domain"/>
    <property type="match status" value="1"/>
</dbReference>
<dbReference type="InterPro" id="IPR011234">
    <property type="entry name" value="Fumarylacetoacetase-like_C"/>
</dbReference>
<reference evidence="4 5" key="1">
    <citation type="submission" date="2021-03" db="EMBL/GenBank/DDBJ databases">
        <title>Antimicrobial resistance genes in bacteria isolated from Japanese honey, and their potential for conferring macrolide and lincosamide resistance in the American foulbrood pathogen Paenibacillus larvae.</title>
        <authorList>
            <person name="Okamoto M."/>
            <person name="Kumagai M."/>
            <person name="Kanamori H."/>
            <person name="Takamatsu D."/>
        </authorList>
    </citation>
    <scope>NUCLEOTIDE SEQUENCE [LARGE SCALE GENOMIC DNA]</scope>
    <source>
        <strain evidence="4 5">J8TS2</strain>
    </source>
</reference>